<accession>A0AAD7L9Y0</accession>
<dbReference type="AlphaFoldDB" id="A0AAD7L9Y0"/>
<dbReference type="GO" id="GO:0003677">
    <property type="term" value="F:DNA binding"/>
    <property type="evidence" value="ECO:0007669"/>
    <property type="project" value="UniProtKB-KW"/>
</dbReference>
<name>A0AAD7L9Y0_QUISA</name>
<keyword evidence="1" id="KW-0238">DNA-binding</keyword>
<evidence type="ECO:0000313" key="2">
    <source>
        <dbReference type="Proteomes" id="UP001163823"/>
    </source>
</evidence>
<comment type="caution">
    <text evidence="1">The sequence shown here is derived from an EMBL/GenBank/DDBJ whole genome shotgun (WGS) entry which is preliminary data.</text>
</comment>
<proteinExistence type="predicted"/>
<sequence length="192" mass="21774">MPKRNSTVHTIQSGTFRRSQRLLDQKNTSKSHRLNNVVGIDGYCSVRRSSRICNQKDVGEKHKHRKHCKGKFDNRSVNCANLSSGSTKYSSLNNGADWVQSLRRSQRILSKENTAGELDKNGNSSKCSEHTECGSDDSTRKAHLVVSHKNKDVNSCRMSAEKSRHLYSGRRCLNWCLESLHRIALIKFTLTI</sequence>
<organism evidence="1 2">
    <name type="scientific">Quillaja saponaria</name>
    <name type="common">Soap bark tree</name>
    <dbReference type="NCBI Taxonomy" id="32244"/>
    <lineage>
        <taxon>Eukaryota</taxon>
        <taxon>Viridiplantae</taxon>
        <taxon>Streptophyta</taxon>
        <taxon>Embryophyta</taxon>
        <taxon>Tracheophyta</taxon>
        <taxon>Spermatophyta</taxon>
        <taxon>Magnoliopsida</taxon>
        <taxon>eudicotyledons</taxon>
        <taxon>Gunneridae</taxon>
        <taxon>Pentapetalae</taxon>
        <taxon>rosids</taxon>
        <taxon>fabids</taxon>
        <taxon>Fabales</taxon>
        <taxon>Quillajaceae</taxon>
        <taxon>Quillaja</taxon>
    </lineage>
</organism>
<protein>
    <submittedName>
        <fullName evidence="1">Homeodomain-like</fullName>
    </submittedName>
</protein>
<dbReference type="Proteomes" id="UP001163823">
    <property type="component" value="Chromosome 10"/>
</dbReference>
<keyword evidence="1" id="KW-0371">Homeobox</keyword>
<dbReference type="KEGG" id="qsa:O6P43_025175"/>
<keyword evidence="2" id="KW-1185">Reference proteome</keyword>
<reference evidence="1" key="1">
    <citation type="journal article" date="2023" name="Science">
        <title>Elucidation of the pathway for biosynthesis of saponin adjuvants from the soapbark tree.</title>
        <authorList>
            <person name="Reed J."/>
            <person name="Orme A."/>
            <person name="El-Demerdash A."/>
            <person name="Owen C."/>
            <person name="Martin L.B.B."/>
            <person name="Misra R.C."/>
            <person name="Kikuchi S."/>
            <person name="Rejzek M."/>
            <person name="Martin A.C."/>
            <person name="Harkess A."/>
            <person name="Leebens-Mack J."/>
            <person name="Louveau T."/>
            <person name="Stephenson M.J."/>
            <person name="Osbourn A."/>
        </authorList>
    </citation>
    <scope>NUCLEOTIDE SEQUENCE</scope>
    <source>
        <strain evidence="1">S10</strain>
    </source>
</reference>
<dbReference type="EMBL" id="JARAOO010000010">
    <property type="protein sequence ID" value="KAJ7953476.1"/>
    <property type="molecule type" value="Genomic_DNA"/>
</dbReference>
<evidence type="ECO:0000313" key="1">
    <source>
        <dbReference type="EMBL" id="KAJ7953476.1"/>
    </source>
</evidence>
<gene>
    <name evidence="1" type="ORF">O6P43_025175</name>
</gene>